<evidence type="ECO:0000313" key="4">
    <source>
        <dbReference type="Proteomes" id="UP000789901"/>
    </source>
</evidence>
<evidence type="ECO:0000256" key="1">
    <source>
        <dbReference type="ARBA" id="ARBA00007447"/>
    </source>
</evidence>
<dbReference type="Proteomes" id="UP000789901">
    <property type="component" value="Unassembled WGS sequence"/>
</dbReference>
<evidence type="ECO:0000313" key="3">
    <source>
        <dbReference type="EMBL" id="CAG8650624.1"/>
    </source>
</evidence>
<dbReference type="PROSITE" id="PS51767">
    <property type="entry name" value="PEPTIDASE_A1"/>
    <property type="match status" value="1"/>
</dbReference>
<dbReference type="CDD" id="cd05471">
    <property type="entry name" value="pepsin_like"/>
    <property type="match status" value="1"/>
</dbReference>
<keyword evidence="4" id="KW-1185">Reference proteome</keyword>
<dbReference type="PRINTS" id="PR00792">
    <property type="entry name" value="PEPSIN"/>
</dbReference>
<dbReference type="InterPro" id="IPR034164">
    <property type="entry name" value="Pepsin-like_dom"/>
</dbReference>
<dbReference type="SUPFAM" id="SSF50630">
    <property type="entry name" value="Acid proteases"/>
    <property type="match status" value="1"/>
</dbReference>
<comment type="caution">
    <text evidence="3">The sequence shown here is derived from an EMBL/GenBank/DDBJ whole genome shotgun (WGS) entry which is preliminary data.</text>
</comment>
<sequence length="497" mass="55679">MSRVIDNIHKNWKRDTTPTTTFPTPTTTTMTPITTPLKIDLTFDQSVPNWFFEIDFGTPPQPLNIQISFTSNLLWVVSEICMNPLGDACNVRTTNLYNTSQSDTASGHYDEFTLSFMEVELISLWVNDTVSIAGDVQEQPFYQLPIGLPKDTNRSGTNASIPDSTTGIIGIIPYQNNQIVGIALSPSSDPEKDPDGGTLTFGGNIYFDGVAQNYSGTVSFNGDIKNIQLDSFFAHYMLDVFLPRGILYPNGSATIDCNISTTLNLSFEFNNLTNTTWRLPAFAIVDEIINGNECSSTIIGGANDSNSWVFGSAFIENFYMVFDQANSQLGIAARSDIDYGPSSSKVNVIVQIPILINQIQCLIITEYDLTGQERSSQVFSVDNIESNDYYYLGEDYFAQEDSFYSIRFFTGKPSDDRSTCQEYGAVCTHKLQVNILKDPWIIGLQDFSESAYLERFDVIVDTKDPDGYFKIPDTILAYLGARHSFSESKYWRLFRMY</sequence>
<dbReference type="EMBL" id="CAJVQB010004990">
    <property type="protein sequence ID" value="CAG8650624.1"/>
    <property type="molecule type" value="Genomic_DNA"/>
</dbReference>
<proteinExistence type="inferred from homology"/>
<gene>
    <name evidence="3" type="ORF">GMARGA_LOCUS9333</name>
</gene>
<dbReference type="InterPro" id="IPR021109">
    <property type="entry name" value="Peptidase_aspartic_dom_sf"/>
</dbReference>
<dbReference type="PANTHER" id="PTHR47966">
    <property type="entry name" value="BETA-SITE APP-CLEAVING ENZYME, ISOFORM A-RELATED"/>
    <property type="match status" value="1"/>
</dbReference>
<dbReference type="InterPro" id="IPR001461">
    <property type="entry name" value="Aspartic_peptidase_A1"/>
</dbReference>
<dbReference type="Pfam" id="PF00026">
    <property type="entry name" value="Asp"/>
    <property type="match status" value="2"/>
</dbReference>
<dbReference type="PANTHER" id="PTHR47966:SF51">
    <property type="entry name" value="BETA-SITE APP-CLEAVING ENZYME, ISOFORM A-RELATED"/>
    <property type="match status" value="1"/>
</dbReference>
<dbReference type="Gene3D" id="2.40.70.10">
    <property type="entry name" value="Acid Proteases"/>
    <property type="match status" value="2"/>
</dbReference>
<feature type="domain" description="Peptidase A1" evidence="2">
    <location>
        <begin position="50"/>
        <end position="332"/>
    </location>
</feature>
<protein>
    <submittedName>
        <fullName evidence="3">41083_t:CDS:1</fullName>
    </submittedName>
</protein>
<comment type="similarity">
    <text evidence="1">Belongs to the peptidase A1 family.</text>
</comment>
<organism evidence="3 4">
    <name type="scientific">Gigaspora margarita</name>
    <dbReference type="NCBI Taxonomy" id="4874"/>
    <lineage>
        <taxon>Eukaryota</taxon>
        <taxon>Fungi</taxon>
        <taxon>Fungi incertae sedis</taxon>
        <taxon>Mucoromycota</taxon>
        <taxon>Glomeromycotina</taxon>
        <taxon>Glomeromycetes</taxon>
        <taxon>Diversisporales</taxon>
        <taxon>Gigasporaceae</taxon>
        <taxon>Gigaspora</taxon>
    </lineage>
</organism>
<reference evidence="3 4" key="1">
    <citation type="submission" date="2021-06" db="EMBL/GenBank/DDBJ databases">
        <authorList>
            <person name="Kallberg Y."/>
            <person name="Tangrot J."/>
            <person name="Rosling A."/>
        </authorList>
    </citation>
    <scope>NUCLEOTIDE SEQUENCE [LARGE SCALE GENOMIC DNA]</scope>
    <source>
        <strain evidence="3 4">120-4 pot B 10/14</strain>
    </source>
</reference>
<accession>A0ABN7UR53</accession>
<dbReference type="InterPro" id="IPR033121">
    <property type="entry name" value="PEPTIDASE_A1"/>
</dbReference>
<evidence type="ECO:0000259" key="2">
    <source>
        <dbReference type="PROSITE" id="PS51767"/>
    </source>
</evidence>
<name>A0ABN7UR53_GIGMA</name>